<dbReference type="RefSeq" id="WP_155475196.1">
    <property type="nucleotide sequence ID" value="NZ_WNKU01000002.1"/>
</dbReference>
<accession>A0A6I3SH16</accession>
<protein>
    <submittedName>
        <fullName evidence="2">Uncharacterized protein</fullName>
    </submittedName>
</protein>
<keyword evidence="3" id="KW-1185">Reference proteome</keyword>
<sequence>MAKQKNIQVSSQPEKESLLRKIPGFRTETPWKMGAALAFYMSIVFALLIGSGVFYNPQP</sequence>
<evidence type="ECO:0000313" key="2">
    <source>
        <dbReference type="EMBL" id="MTV48118.1"/>
    </source>
</evidence>
<gene>
    <name evidence="2" type="ORF">GJ688_03865</name>
</gene>
<name>A0A6I3SH16_HELMO</name>
<dbReference type="Proteomes" id="UP000430670">
    <property type="component" value="Unassembled WGS sequence"/>
</dbReference>
<organism evidence="2 3">
    <name type="scientific">Heliobacterium mobile</name>
    <name type="common">Heliobacillus mobilis</name>
    <dbReference type="NCBI Taxonomy" id="28064"/>
    <lineage>
        <taxon>Bacteria</taxon>
        <taxon>Bacillati</taxon>
        <taxon>Bacillota</taxon>
        <taxon>Clostridia</taxon>
        <taxon>Eubacteriales</taxon>
        <taxon>Heliobacteriaceae</taxon>
        <taxon>Heliobacterium</taxon>
    </lineage>
</organism>
<evidence type="ECO:0000256" key="1">
    <source>
        <dbReference type="SAM" id="Phobius"/>
    </source>
</evidence>
<reference evidence="2 3" key="1">
    <citation type="submission" date="2019-11" db="EMBL/GenBank/DDBJ databases">
        <title>Whole-genome sequence of a the green, strictly anaerobic photosynthetic bacterium Heliobacillus mobilis DSM 6151.</title>
        <authorList>
            <person name="Kyndt J.A."/>
            <person name="Meyer T.E."/>
        </authorList>
    </citation>
    <scope>NUCLEOTIDE SEQUENCE [LARGE SCALE GENOMIC DNA]</scope>
    <source>
        <strain evidence="2 3">DSM 6151</strain>
    </source>
</reference>
<dbReference type="OrthoDB" id="2084577at2"/>
<comment type="caution">
    <text evidence="2">The sequence shown here is derived from an EMBL/GenBank/DDBJ whole genome shotgun (WGS) entry which is preliminary data.</text>
</comment>
<keyword evidence="1" id="KW-0812">Transmembrane</keyword>
<dbReference type="AlphaFoldDB" id="A0A6I3SH16"/>
<evidence type="ECO:0000313" key="3">
    <source>
        <dbReference type="Proteomes" id="UP000430670"/>
    </source>
</evidence>
<dbReference type="EMBL" id="WNKU01000002">
    <property type="protein sequence ID" value="MTV48118.1"/>
    <property type="molecule type" value="Genomic_DNA"/>
</dbReference>
<keyword evidence="1" id="KW-0472">Membrane</keyword>
<proteinExistence type="predicted"/>
<feature type="transmembrane region" description="Helical" evidence="1">
    <location>
        <begin position="35"/>
        <end position="55"/>
    </location>
</feature>
<keyword evidence="1" id="KW-1133">Transmembrane helix</keyword>